<sequence length="136" mass="15987">MYLINPFLVGNPDLIRRFKWGIPADFWLKNIDYTGKFITENQIRPVPIEALATENPQGIFAAREQEKALLPHSEWFGGIKIPHLHFKRDIYLLNEIQWRRFSENIINDFRKKLDNVKTVGFEQVMEMSNAIDSIVV</sequence>
<keyword evidence="2" id="KW-1185">Reference proteome</keyword>
<evidence type="ECO:0000313" key="1">
    <source>
        <dbReference type="EMBL" id="OQD44825.1"/>
    </source>
</evidence>
<dbReference type="EMBL" id="MJUW02000114">
    <property type="protein sequence ID" value="OQD44825.1"/>
    <property type="molecule type" value="Genomic_DNA"/>
</dbReference>
<evidence type="ECO:0000313" key="2">
    <source>
        <dbReference type="Proteomes" id="UP000242219"/>
    </source>
</evidence>
<proteinExistence type="predicted"/>
<comment type="caution">
    <text evidence="1">The sequence shown here is derived from an EMBL/GenBank/DDBJ whole genome shotgun (WGS) entry which is preliminary data.</text>
</comment>
<organism evidence="1 2">
    <name type="scientific">Candidatus Brocadia sapporoensis</name>
    <dbReference type="NCBI Taxonomy" id="392547"/>
    <lineage>
        <taxon>Bacteria</taxon>
        <taxon>Pseudomonadati</taxon>
        <taxon>Planctomycetota</taxon>
        <taxon>Candidatus Brocadiia</taxon>
        <taxon>Candidatus Brocadiales</taxon>
        <taxon>Candidatus Brocadiaceae</taxon>
        <taxon>Candidatus Brocadia</taxon>
    </lineage>
</organism>
<dbReference type="Proteomes" id="UP000242219">
    <property type="component" value="Unassembled WGS sequence"/>
</dbReference>
<gene>
    <name evidence="1" type="ORF">BIY37_11380</name>
</gene>
<dbReference type="AlphaFoldDB" id="A0A1V6LXG2"/>
<name>A0A1V6LXG2_9BACT</name>
<accession>A0A1V6LXG2</accession>
<protein>
    <submittedName>
        <fullName evidence="1">Uncharacterized protein</fullName>
    </submittedName>
</protein>
<reference evidence="1 2" key="1">
    <citation type="journal article" date="2016" name="Genome Announc.">
        <title>Draft Genome Sequence of the Anaerobic Ammonium-Oxidizing Bacterium 'Candidatus Brocadia sp. 40'.</title>
        <authorList>
            <person name="Ali M."/>
            <person name="Haroon M.F."/>
            <person name="Narita Y."/>
            <person name="Zhang L."/>
            <person name="Rangel Shaw D."/>
            <person name="Okabe S."/>
            <person name="Saikaly P.E."/>
        </authorList>
    </citation>
    <scope>NUCLEOTIDE SEQUENCE [LARGE SCALE GENOMIC DNA]</scope>
    <source>
        <strain evidence="1 2">40</strain>
    </source>
</reference>